<reference evidence="1" key="1">
    <citation type="submission" date="2021-12" db="EMBL/GenBank/DDBJ databases">
        <title>Enterovibrio ZSDZ35 sp. nov. and Enterovibrio ZSDZ42 sp. nov., isolated from coastal seawater in Qingdao.</title>
        <authorList>
            <person name="Zhang P."/>
        </authorList>
    </citation>
    <scope>NUCLEOTIDE SEQUENCE</scope>
    <source>
        <strain evidence="1">ZSDZ42</strain>
    </source>
</reference>
<dbReference type="RefSeq" id="WP_274166708.1">
    <property type="nucleotide sequence ID" value="NZ_JAJUBC010000038.1"/>
</dbReference>
<dbReference type="EMBL" id="JAJUBC010000038">
    <property type="protein sequence ID" value="MDD1795943.1"/>
    <property type="molecule type" value="Genomic_DNA"/>
</dbReference>
<name>A0ABT5R6P7_9GAMM</name>
<comment type="caution">
    <text evidence="1">The sequence shown here is derived from an EMBL/GenBank/DDBJ whole genome shotgun (WGS) entry which is preliminary data.</text>
</comment>
<proteinExistence type="predicted"/>
<protein>
    <recommendedName>
        <fullName evidence="3">Type 4 fimbrial biogenesis protein PilX N-terminal domain-containing protein</fullName>
    </recommendedName>
</protein>
<evidence type="ECO:0008006" key="3">
    <source>
        <dbReference type="Google" id="ProtNLM"/>
    </source>
</evidence>
<accession>A0ABT5R6P7</accession>
<keyword evidence="2" id="KW-1185">Reference proteome</keyword>
<dbReference type="Proteomes" id="UP001149400">
    <property type="component" value="Unassembled WGS sequence"/>
</dbReference>
<gene>
    <name evidence="1" type="ORF">LRP50_22750</name>
</gene>
<evidence type="ECO:0000313" key="2">
    <source>
        <dbReference type="Proteomes" id="UP001149400"/>
    </source>
</evidence>
<evidence type="ECO:0000313" key="1">
    <source>
        <dbReference type="EMBL" id="MDD1795943.1"/>
    </source>
</evidence>
<sequence>MNNQNGMATLAVVSGILIVIALFSVSVASSGLGDIKKAQNLVEDTRQRANAKAGLDCAIAVFEQKELNPKDVDFSESVFDECENSTGSSIVMIGSESPWLLSATSGYASSNIVVQSGGASAAAFKTTGSLIIDGGNAWTPAKGSKVATADGVDIYECTAIIAGGDVTIDVGNSAAEFTSELSGENEQCHSNFSTHIPANTEPVTNNFDSDILTSQENIDVFQDFFDVPKEKWEEVKSGYDVTLTTGSAVGDETKTAVSDCGASIKSLIASGNKKIWVEGDCMLNGLSGAGSVDNPPTVVIKNGVVGANGAFVFNGTIFQFTVDYAESAIANSWGAYKKTDGTGHILCNNGAMSALCAQIIGGYQDDSDKWGKLPFFFNGSYESFGSYLLDVDNSVSLVRGAFKPGHDEGSEPPGTSGVPMLLKGSIHDF</sequence>
<organism evidence="1 2">
    <name type="scientific">Enterovibrio gelatinilyticus</name>
    <dbReference type="NCBI Taxonomy" id="2899819"/>
    <lineage>
        <taxon>Bacteria</taxon>
        <taxon>Pseudomonadati</taxon>
        <taxon>Pseudomonadota</taxon>
        <taxon>Gammaproteobacteria</taxon>
        <taxon>Vibrionales</taxon>
        <taxon>Vibrionaceae</taxon>
        <taxon>Enterovibrio</taxon>
    </lineage>
</organism>